<feature type="transmembrane region" description="Helical" evidence="8">
    <location>
        <begin position="142"/>
        <end position="163"/>
    </location>
</feature>
<keyword evidence="8" id="KW-1133">Transmembrane helix</keyword>
<keyword evidence="4" id="KW-0808">Transferase</keyword>
<keyword evidence="5" id="KW-0547">Nucleotide-binding</keyword>
<evidence type="ECO:0000256" key="6">
    <source>
        <dbReference type="ARBA" id="ARBA00022777"/>
    </source>
</evidence>
<keyword evidence="6" id="KW-0418">Kinase</keyword>
<name>A0A645AML7_9ZZZZ</name>
<dbReference type="PANTHER" id="PTHR24421">
    <property type="entry name" value="NITRATE/NITRITE SENSOR PROTEIN NARX-RELATED"/>
    <property type="match status" value="1"/>
</dbReference>
<dbReference type="Gene3D" id="3.30.565.10">
    <property type="entry name" value="Histidine kinase-like ATPase, C-terminal domain"/>
    <property type="match status" value="1"/>
</dbReference>
<sequence length="458" mass="49024">MSEQAGSTSHSSVQHLWPSLGDWVQQSTVAPARPTIGAIISVLLCTSYQTLLTARLLFAGTTLDGNAYNFTRNWYGALIVAFIAIGAAVLLIWRSRQPLTVLLIECTLYAMASAAGMSNYLVFPLLFALFSCIARPPVRQMIVGTGSVWVVMTFNVFVAPTSAGFAVEYLSQLLTALATTALAVATRSIHGWQHSRRRALEEARRSEKLVRQRARAVSRTQIAAKLHDSVGHGLTTIIALAEGLAGTTGDAEIDEALAGINSVARESLKDTRQAARALSGSDEGAAAEEFVNAPPPADDASPGPVASLHEWAEILPVLGHVRSLGVTVVFTETGRRSSNMHHADLCFAITREAITNAMRHSDGLRQLAVSWDHDAVQETTVTVRSISGTRVGTTDRSAVSPPGTGLYRLQLTVEETGGTMSYGWTTDDEWVVRAVVRTGGDTAIATPPNRADPPEENP</sequence>
<reference evidence="10" key="1">
    <citation type="submission" date="2019-08" db="EMBL/GenBank/DDBJ databases">
        <authorList>
            <person name="Kucharzyk K."/>
            <person name="Murdoch R.W."/>
            <person name="Higgins S."/>
            <person name="Loffler F."/>
        </authorList>
    </citation>
    <scope>NUCLEOTIDE SEQUENCE</scope>
</reference>
<accession>A0A645AML7</accession>
<gene>
    <name evidence="10" type="ORF">SDC9_101243</name>
</gene>
<evidence type="ECO:0000256" key="5">
    <source>
        <dbReference type="ARBA" id="ARBA00022741"/>
    </source>
</evidence>
<evidence type="ECO:0000259" key="9">
    <source>
        <dbReference type="Pfam" id="PF07730"/>
    </source>
</evidence>
<feature type="transmembrane region" description="Helical" evidence="8">
    <location>
        <begin position="36"/>
        <end position="58"/>
    </location>
</feature>
<keyword evidence="7" id="KW-0067">ATP-binding</keyword>
<proteinExistence type="predicted"/>
<organism evidence="10">
    <name type="scientific">bioreactor metagenome</name>
    <dbReference type="NCBI Taxonomy" id="1076179"/>
    <lineage>
        <taxon>unclassified sequences</taxon>
        <taxon>metagenomes</taxon>
        <taxon>ecological metagenomes</taxon>
    </lineage>
</organism>
<dbReference type="InterPro" id="IPR050482">
    <property type="entry name" value="Sensor_HK_TwoCompSys"/>
</dbReference>
<feature type="transmembrane region" description="Helical" evidence="8">
    <location>
        <begin position="74"/>
        <end position="93"/>
    </location>
</feature>
<evidence type="ECO:0000256" key="7">
    <source>
        <dbReference type="ARBA" id="ARBA00022840"/>
    </source>
</evidence>
<feature type="transmembrane region" description="Helical" evidence="8">
    <location>
        <begin position="108"/>
        <end position="130"/>
    </location>
</feature>
<dbReference type="GO" id="GO:0046983">
    <property type="term" value="F:protein dimerization activity"/>
    <property type="evidence" value="ECO:0007669"/>
    <property type="project" value="InterPro"/>
</dbReference>
<protein>
    <recommendedName>
        <fullName evidence="2">histidine kinase</fullName>
        <ecNumber evidence="2">2.7.13.3</ecNumber>
    </recommendedName>
</protein>
<dbReference type="GO" id="GO:0016020">
    <property type="term" value="C:membrane"/>
    <property type="evidence" value="ECO:0007669"/>
    <property type="project" value="InterPro"/>
</dbReference>
<keyword evidence="8" id="KW-0472">Membrane</keyword>
<dbReference type="AlphaFoldDB" id="A0A645AML7"/>
<dbReference type="PANTHER" id="PTHR24421:SF10">
    <property type="entry name" value="NITRATE_NITRITE SENSOR PROTEIN NARQ"/>
    <property type="match status" value="1"/>
</dbReference>
<evidence type="ECO:0000256" key="4">
    <source>
        <dbReference type="ARBA" id="ARBA00022679"/>
    </source>
</evidence>
<evidence type="ECO:0000313" key="10">
    <source>
        <dbReference type="EMBL" id="MPM54465.1"/>
    </source>
</evidence>
<dbReference type="InterPro" id="IPR011712">
    <property type="entry name" value="Sig_transdc_His_kin_sub3_dim/P"/>
</dbReference>
<evidence type="ECO:0000256" key="1">
    <source>
        <dbReference type="ARBA" id="ARBA00000085"/>
    </source>
</evidence>
<dbReference type="InterPro" id="IPR036890">
    <property type="entry name" value="HATPase_C_sf"/>
</dbReference>
<feature type="domain" description="Signal transduction histidine kinase subgroup 3 dimerisation and phosphoacceptor" evidence="9">
    <location>
        <begin position="219"/>
        <end position="279"/>
    </location>
</feature>
<keyword evidence="3" id="KW-0597">Phosphoprotein</keyword>
<dbReference type="GO" id="GO:0000155">
    <property type="term" value="F:phosphorelay sensor kinase activity"/>
    <property type="evidence" value="ECO:0007669"/>
    <property type="project" value="InterPro"/>
</dbReference>
<evidence type="ECO:0000256" key="8">
    <source>
        <dbReference type="SAM" id="Phobius"/>
    </source>
</evidence>
<dbReference type="EMBL" id="VSSQ01014813">
    <property type="protein sequence ID" value="MPM54465.1"/>
    <property type="molecule type" value="Genomic_DNA"/>
</dbReference>
<evidence type="ECO:0000256" key="2">
    <source>
        <dbReference type="ARBA" id="ARBA00012438"/>
    </source>
</evidence>
<keyword evidence="8" id="KW-0812">Transmembrane</keyword>
<evidence type="ECO:0000256" key="3">
    <source>
        <dbReference type="ARBA" id="ARBA00022553"/>
    </source>
</evidence>
<comment type="caution">
    <text evidence="10">The sequence shown here is derived from an EMBL/GenBank/DDBJ whole genome shotgun (WGS) entry which is preliminary data.</text>
</comment>
<dbReference type="EC" id="2.7.13.3" evidence="2"/>
<dbReference type="Pfam" id="PF07730">
    <property type="entry name" value="HisKA_3"/>
    <property type="match status" value="1"/>
</dbReference>
<comment type="catalytic activity">
    <reaction evidence="1">
        <text>ATP + protein L-histidine = ADP + protein N-phospho-L-histidine.</text>
        <dbReference type="EC" id="2.7.13.3"/>
    </reaction>
</comment>
<dbReference type="GO" id="GO:0005524">
    <property type="term" value="F:ATP binding"/>
    <property type="evidence" value="ECO:0007669"/>
    <property type="project" value="UniProtKB-KW"/>
</dbReference>
<dbReference type="Gene3D" id="1.20.5.1930">
    <property type="match status" value="1"/>
</dbReference>